<comment type="caution">
    <text evidence="2">The sequence shown here is derived from an EMBL/GenBank/DDBJ whole genome shotgun (WGS) entry which is preliminary data.</text>
</comment>
<accession>W6T626</accession>
<reference evidence="2 3" key="1">
    <citation type="journal article" date="2014" name="Genome Announc.">
        <title>Genome Sequence of Lactobacillus fabifermentans Strain T30PCM01, Isolated from Fermenting Grape Marc.</title>
        <authorList>
            <person name="Treu L."/>
            <person name="Vendramin V."/>
            <person name="Bovo B."/>
            <person name="Giacomini A."/>
            <person name="Corich V."/>
            <person name="Campanaro S."/>
        </authorList>
    </citation>
    <scope>NUCLEOTIDE SEQUENCE [LARGE SCALE GENOMIC DNA]</scope>
    <source>
        <strain evidence="2 3">T30PCM01</strain>
    </source>
</reference>
<evidence type="ECO:0000313" key="3">
    <source>
        <dbReference type="Proteomes" id="UP000019247"/>
    </source>
</evidence>
<protein>
    <submittedName>
        <fullName evidence="2">Uncharacterized protein</fullName>
    </submittedName>
</protein>
<keyword evidence="1" id="KW-0812">Transmembrane</keyword>
<dbReference type="HOGENOM" id="CLU_3356824_0_0_9"/>
<organism evidence="2 3">
    <name type="scientific">Lactiplantibacillus fabifermentans T30PCM01</name>
    <dbReference type="NCBI Taxonomy" id="1400520"/>
    <lineage>
        <taxon>Bacteria</taxon>
        <taxon>Bacillati</taxon>
        <taxon>Bacillota</taxon>
        <taxon>Bacilli</taxon>
        <taxon>Lactobacillales</taxon>
        <taxon>Lactobacillaceae</taxon>
        <taxon>Lactiplantibacillus</taxon>
    </lineage>
</organism>
<dbReference type="STRING" id="1400520.LFAB_11605"/>
<evidence type="ECO:0000313" key="2">
    <source>
        <dbReference type="EMBL" id="ETY73611.1"/>
    </source>
</evidence>
<feature type="transmembrane region" description="Helical" evidence="1">
    <location>
        <begin position="7"/>
        <end position="32"/>
    </location>
</feature>
<dbReference type="AlphaFoldDB" id="W6T626"/>
<keyword evidence="1" id="KW-1133">Transmembrane helix</keyword>
<dbReference type="PATRIC" id="fig|1400520.3.peg.2263"/>
<gene>
    <name evidence="2" type="ORF">LFAB_11605</name>
</gene>
<proteinExistence type="predicted"/>
<sequence length="36" mass="4132">MWRMRIWLTALGVISLLLLGALIIFYCAGYFIGGLW</sequence>
<keyword evidence="1" id="KW-0472">Membrane</keyword>
<dbReference type="Proteomes" id="UP000019247">
    <property type="component" value="Unassembled WGS sequence"/>
</dbReference>
<dbReference type="EMBL" id="AWWK01000054">
    <property type="protein sequence ID" value="ETY73611.1"/>
    <property type="molecule type" value="Genomic_DNA"/>
</dbReference>
<evidence type="ECO:0000256" key="1">
    <source>
        <dbReference type="SAM" id="Phobius"/>
    </source>
</evidence>
<name>W6T626_9LACO</name>